<feature type="region of interest" description="Disordered" evidence="1">
    <location>
        <begin position="1"/>
        <end position="30"/>
    </location>
</feature>
<gene>
    <name evidence="2" type="ordered locus">Aave_2392</name>
</gene>
<protein>
    <submittedName>
        <fullName evidence="2">Uncharacterized protein</fullName>
    </submittedName>
</protein>
<dbReference type="HOGENOM" id="CLU_2044569_0_0_4"/>
<name>A1TPS9_PARC0</name>
<evidence type="ECO:0000256" key="1">
    <source>
        <dbReference type="SAM" id="MobiDB-lite"/>
    </source>
</evidence>
<accession>A1TPS9</accession>
<sequence>MHWSGLGNQLDREADAVAEEPPQDHAAGAKHVCRSHHLGCEAQGGEVLRLGEAQQGLLIGRARRLCDVANEDVHGQPVKSSNMPPEPQSGQTSQSSPPALSSPSKNSSSGPLWSQCGHSA</sequence>
<evidence type="ECO:0000313" key="3">
    <source>
        <dbReference type="Proteomes" id="UP000002596"/>
    </source>
</evidence>
<dbReference type="AlphaFoldDB" id="A1TPS9"/>
<reference evidence="2 3" key="1">
    <citation type="submission" date="2006-12" db="EMBL/GenBank/DDBJ databases">
        <title>Complete sequence of Acidovorax avenae subsp. citrulli AAC00-1.</title>
        <authorList>
            <consortium name="US DOE Joint Genome Institute"/>
            <person name="Copeland A."/>
            <person name="Lucas S."/>
            <person name="Lapidus A."/>
            <person name="Barry K."/>
            <person name="Detter J.C."/>
            <person name="Glavina del Rio T."/>
            <person name="Dalin E."/>
            <person name="Tice H."/>
            <person name="Pitluck S."/>
            <person name="Kiss H."/>
            <person name="Brettin T."/>
            <person name="Bruce D."/>
            <person name="Han C."/>
            <person name="Tapia R."/>
            <person name="Gilna P."/>
            <person name="Schmutz J."/>
            <person name="Larimer F."/>
            <person name="Land M."/>
            <person name="Hauser L."/>
            <person name="Kyrpides N."/>
            <person name="Kim E."/>
            <person name="Stahl D."/>
            <person name="Richardson P."/>
        </authorList>
    </citation>
    <scope>NUCLEOTIDE SEQUENCE [LARGE SCALE GENOMIC DNA]</scope>
    <source>
        <strain evidence="2 3">AAC00-1</strain>
    </source>
</reference>
<feature type="region of interest" description="Disordered" evidence="1">
    <location>
        <begin position="70"/>
        <end position="120"/>
    </location>
</feature>
<feature type="compositionally biased region" description="Low complexity" evidence="1">
    <location>
        <begin position="88"/>
        <end position="114"/>
    </location>
</feature>
<dbReference type="KEGG" id="aav:Aave_2392"/>
<dbReference type="Proteomes" id="UP000002596">
    <property type="component" value="Chromosome"/>
</dbReference>
<evidence type="ECO:0000313" key="2">
    <source>
        <dbReference type="EMBL" id="ABM32967.1"/>
    </source>
</evidence>
<dbReference type="EMBL" id="CP000512">
    <property type="protein sequence ID" value="ABM32967.1"/>
    <property type="molecule type" value="Genomic_DNA"/>
</dbReference>
<organism evidence="2 3">
    <name type="scientific">Paracidovorax citrulli (strain AAC00-1)</name>
    <name type="common">Acidovorax citrulli</name>
    <dbReference type="NCBI Taxonomy" id="397945"/>
    <lineage>
        <taxon>Bacteria</taxon>
        <taxon>Pseudomonadati</taxon>
        <taxon>Pseudomonadota</taxon>
        <taxon>Betaproteobacteria</taxon>
        <taxon>Burkholderiales</taxon>
        <taxon>Comamonadaceae</taxon>
        <taxon>Paracidovorax</taxon>
    </lineage>
</organism>
<proteinExistence type="predicted"/>